<reference evidence="4 5" key="1">
    <citation type="journal article" date="2014" name="Nat. Commun.">
        <title>Multiple recent horizontal transfers of a large genomic region in cheese making fungi.</title>
        <authorList>
            <person name="Cheeseman K."/>
            <person name="Ropars J."/>
            <person name="Renault P."/>
            <person name="Dupont J."/>
            <person name="Gouzy J."/>
            <person name="Branca A."/>
            <person name="Abraham A.L."/>
            <person name="Ceppi M."/>
            <person name="Conseiller E."/>
            <person name="Debuchy R."/>
            <person name="Malagnac F."/>
            <person name="Goarin A."/>
            <person name="Silar P."/>
            <person name="Lacoste S."/>
            <person name="Sallet E."/>
            <person name="Bensimon A."/>
            <person name="Giraud T."/>
            <person name="Brygoo Y."/>
        </authorList>
    </citation>
    <scope>NUCLEOTIDE SEQUENCE [LARGE SCALE GENOMIC DNA]</scope>
    <source>
        <strain evidence="5">FM 013</strain>
    </source>
</reference>
<gene>
    <name evidence="4" type="ORF">PCAMFM013_S003g000320</name>
</gene>
<dbReference type="PANTHER" id="PTHR24198">
    <property type="entry name" value="ANKYRIN REPEAT AND PROTEIN KINASE DOMAIN-CONTAINING PROTEIN"/>
    <property type="match status" value="1"/>
</dbReference>
<feature type="repeat" description="ANK" evidence="3">
    <location>
        <begin position="1"/>
        <end position="30"/>
    </location>
</feature>
<keyword evidence="5" id="KW-1185">Reference proteome</keyword>
<evidence type="ECO:0000313" key="5">
    <source>
        <dbReference type="Proteomes" id="UP000053732"/>
    </source>
</evidence>
<keyword evidence="2 3" id="KW-0040">ANK repeat</keyword>
<dbReference type="SUPFAM" id="SSF48403">
    <property type="entry name" value="Ankyrin repeat"/>
    <property type="match status" value="1"/>
</dbReference>
<dbReference type="Pfam" id="PF12796">
    <property type="entry name" value="Ank_2"/>
    <property type="match status" value="2"/>
</dbReference>
<organism evidence="4 5">
    <name type="scientific">Penicillium camemberti (strain FM 013)</name>
    <dbReference type="NCBI Taxonomy" id="1429867"/>
    <lineage>
        <taxon>Eukaryota</taxon>
        <taxon>Fungi</taxon>
        <taxon>Dikarya</taxon>
        <taxon>Ascomycota</taxon>
        <taxon>Pezizomycotina</taxon>
        <taxon>Eurotiomycetes</taxon>
        <taxon>Eurotiomycetidae</taxon>
        <taxon>Eurotiales</taxon>
        <taxon>Aspergillaceae</taxon>
        <taxon>Penicillium</taxon>
    </lineage>
</organism>
<dbReference type="EMBL" id="HG793136">
    <property type="protein sequence ID" value="CRL19529.1"/>
    <property type="molecule type" value="Genomic_DNA"/>
</dbReference>
<dbReference type="PROSITE" id="PS50297">
    <property type="entry name" value="ANK_REP_REGION"/>
    <property type="match status" value="4"/>
</dbReference>
<dbReference type="InterPro" id="IPR002110">
    <property type="entry name" value="Ankyrin_rpt"/>
</dbReference>
<dbReference type="Gene3D" id="1.25.40.20">
    <property type="entry name" value="Ankyrin repeat-containing domain"/>
    <property type="match status" value="1"/>
</dbReference>
<proteinExistence type="predicted"/>
<evidence type="ECO:0000256" key="2">
    <source>
        <dbReference type="ARBA" id="ARBA00023043"/>
    </source>
</evidence>
<feature type="repeat" description="ANK" evidence="3">
    <location>
        <begin position="171"/>
        <end position="195"/>
    </location>
</feature>
<feature type="repeat" description="ANK" evidence="3">
    <location>
        <begin position="131"/>
        <end position="163"/>
    </location>
</feature>
<evidence type="ECO:0000256" key="3">
    <source>
        <dbReference type="PROSITE-ProRule" id="PRU00023"/>
    </source>
</evidence>
<evidence type="ECO:0000313" key="4">
    <source>
        <dbReference type="EMBL" id="CRL19529.1"/>
    </source>
</evidence>
<feature type="repeat" description="ANK" evidence="3">
    <location>
        <begin position="262"/>
        <end position="294"/>
    </location>
</feature>
<accession>A0A0G4NZT9</accession>
<feature type="repeat" description="ANK" evidence="3">
    <location>
        <begin position="196"/>
        <end position="228"/>
    </location>
</feature>
<feature type="repeat" description="ANK" evidence="3">
    <location>
        <begin position="98"/>
        <end position="130"/>
    </location>
</feature>
<evidence type="ECO:0000256" key="1">
    <source>
        <dbReference type="ARBA" id="ARBA00022737"/>
    </source>
</evidence>
<dbReference type="InterPro" id="IPR036770">
    <property type="entry name" value="Ankyrin_rpt-contain_sf"/>
</dbReference>
<feature type="repeat" description="ANK" evidence="3">
    <location>
        <begin position="34"/>
        <end position="63"/>
    </location>
</feature>
<dbReference type="Pfam" id="PF00023">
    <property type="entry name" value="Ank"/>
    <property type="match status" value="1"/>
</dbReference>
<dbReference type="STRING" id="1429867.A0A0G4NZT9"/>
<keyword evidence="1" id="KW-0677">Repeat</keyword>
<dbReference type="PANTHER" id="PTHR24198:SF165">
    <property type="entry name" value="ANKYRIN REPEAT-CONTAINING PROTEIN-RELATED"/>
    <property type="match status" value="1"/>
</dbReference>
<sequence>MDLLEAVKSGREDTVKLLLDNGANPNVEVDGFGTILHAAAFAGDITIVQLLLERGANSNAQGGEYGTTLQAAAASWRDASLVQLFLDIGADINAQGGRFGTALQAAAFGGDLPTVQLLLEKGAEINAQGGEYGNALQAAAASANTWLVRLLLERGAEINAQGGKFGTALQAAATGDPSTVRLLLEKGADVNAEGGEYGTALQAAVTESNKLIVRLLLEKGANVNAKGGEHGTALQAAVSVRDISIVRLLIRRGADMGAQGGKYGSALQAAIFVGDIPTVRLLIDKNADVNAEGTEYGNALQAAASRRDIPTVQLHLAKRRNKIPITQEILKEVFRSWNAVQLLKLFLDEIEDKLFITQEILVTAAQSENAYHLMALLLESSVEISDDYIWVRGLTEVGYSYQEIVDVLLGGSVNPPCIPFEPTNFPLLEVQPDRHITGCCHSVLLSESCPIPNSNIVTERDPITLDHQEVIYWIEEACGLAGIKPSTPGETDWAGCIKFSDNASIISVSYALPTEKNNLIDIGTFWPRISRVLEGLYHAAALLQANDLCCNSFTVLKSGFKGHESSSLPLGEVVSVSFQLVLNLLKELQDVMNPASAYSGLERLLSASKATLGLIWPGIPEVSGDSSFQWCLHLCALAVQFLCLGFRSHCQAHIGSVQPFFFDFSAPKVRLTGLQTEEDFPFLVAELVNLTCLGNMTRGQVLLFRASEVSPDKQTLETQIQLPGQNHDILGRAEDILDTWGPGNLIFRESGSGAPVAIKIGDGFVFARESGKCHWSQTLPDIKALTSIDIELPLLIGSVVAINSACKHIEVESRLTAANLLEELGTTRSSWKKSQRQLAIQGGQYVVGQATETWNKQTGISVKDQGLAYPPQILIQYMDSYWGVQVSYCTGVSKRVRLRKLVADFLPHFTPRSPFDSSDLQAKLKDETLRPKDLQVWLSGLSPDLRLEILTIICDILDTLRHTGLDSTDTYICVAWPFEGNVTQCFKIPLEQDSSWARFLADSHDCATFAYITMECFETTEFRCSNIPKPCLDIRLLETSVSRSRKENVFTESCLQHEEVCYFSKQDTMFWVKVLKKHADQPASLVDLMAIQSLPHSIRQRLHLTERRKQRSRLRECATIWTRGEVVSVSSARRSSKLN</sequence>
<dbReference type="SMART" id="SM00248">
    <property type="entry name" value="ANK"/>
    <property type="match status" value="9"/>
</dbReference>
<dbReference type="AlphaFoldDB" id="A0A0G4NZT9"/>
<name>A0A0G4NZT9_PENC3</name>
<protein>
    <submittedName>
        <fullName evidence="4">Ankyrin repeat-containing domain</fullName>
    </submittedName>
</protein>
<dbReference type="Proteomes" id="UP000053732">
    <property type="component" value="Unassembled WGS sequence"/>
</dbReference>
<dbReference type="PROSITE" id="PS50088">
    <property type="entry name" value="ANK_REPEAT"/>
    <property type="match status" value="8"/>
</dbReference>
<feature type="repeat" description="ANK" evidence="3">
    <location>
        <begin position="229"/>
        <end position="261"/>
    </location>
</feature>